<protein>
    <recommendedName>
        <fullName evidence="4">CvpA family protein</fullName>
    </recommendedName>
</protein>
<feature type="transmembrane region" description="Helical" evidence="1">
    <location>
        <begin position="106"/>
        <end position="129"/>
    </location>
</feature>
<evidence type="ECO:0008006" key="4">
    <source>
        <dbReference type="Google" id="ProtNLM"/>
    </source>
</evidence>
<keyword evidence="1" id="KW-0812">Transmembrane</keyword>
<evidence type="ECO:0000313" key="3">
    <source>
        <dbReference type="Proteomes" id="UP000034913"/>
    </source>
</evidence>
<reference evidence="2 3" key="1">
    <citation type="journal article" date="2015" name="Nature">
        <title>rRNA introns, odd ribosomes, and small enigmatic genomes across a large radiation of phyla.</title>
        <authorList>
            <person name="Brown C.T."/>
            <person name="Hug L.A."/>
            <person name="Thomas B.C."/>
            <person name="Sharon I."/>
            <person name="Castelle C.J."/>
            <person name="Singh A."/>
            <person name="Wilkins M.J."/>
            <person name="Williams K.H."/>
            <person name="Banfield J.F."/>
        </authorList>
    </citation>
    <scope>NUCLEOTIDE SEQUENCE [LARGE SCALE GENOMIC DNA]</scope>
</reference>
<keyword evidence="1" id="KW-0472">Membrane</keyword>
<accession>A0A0G1X815</accession>
<gene>
    <name evidence="2" type="ORF">VF00_C0002G0302</name>
</gene>
<name>A0A0G1X815_UNCK3</name>
<sequence length="171" mass="18459">MVPTWDLVLLVFGGASVVYGLMLRERVVVTLLGAYAAMIVADRWGEAIYQMVTNQSGAVLNEQFVNGNISVFTVQVILFAAVLLIVALKGGILIHPESLGSGFMSYGVLGLYGLLSATLIASAVLSFLPADQLQAIYDHSRSAKYLVDYQTWLLIAPLLVMLVSGWGYKAD</sequence>
<dbReference type="AlphaFoldDB" id="A0A0G1X815"/>
<dbReference type="Proteomes" id="UP000034913">
    <property type="component" value="Unassembled WGS sequence"/>
</dbReference>
<organism evidence="2 3">
    <name type="scientific">candidate division Kazan bacterium GW2011_GWB1_52_7</name>
    <dbReference type="NCBI Taxonomy" id="1620414"/>
    <lineage>
        <taxon>Bacteria</taxon>
        <taxon>Bacteria division Kazan-3B-28</taxon>
    </lineage>
</organism>
<evidence type="ECO:0000313" key="2">
    <source>
        <dbReference type="EMBL" id="KKW26975.1"/>
    </source>
</evidence>
<evidence type="ECO:0000256" key="1">
    <source>
        <dbReference type="SAM" id="Phobius"/>
    </source>
</evidence>
<feature type="transmembrane region" description="Helical" evidence="1">
    <location>
        <begin position="149"/>
        <end position="168"/>
    </location>
</feature>
<comment type="caution">
    <text evidence="2">The sequence shown here is derived from an EMBL/GenBank/DDBJ whole genome shotgun (WGS) entry which is preliminary data.</text>
</comment>
<feature type="transmembrane region" description="Helical" evidence="1">
    <location>
        <begin position="7"/>
        <end position="23"/>
    </location>
</feature>
<proteinExistence type="predicted"/>
<feature type="transmembrane region" description="Helical" evidence="1">
    <location>
        <begin position="69"/>
        <end position="94"/>
    </location>
</feature>
<dbReference type="EMBL" id="LCRB01000002">
    <property type="protein sequence ID" value="KKW26975.1"/>
    <property type="molecule type" value="Genomic_DNA"/>
</dbReference>
<keyword evidence="1" id="KW-1133">Transmembrane helix</keyword>